<organism evidence="1 2">
    <name type="scientific">Stegodyphus mimosarum</name>
    <name type="common">African social velvet spider</name>
    <dbReference type="NCBI Taxonomy" id="407821"/>
    <lineage>
        <taxon>Eukaryota</taxon>
        <taxon>Metazoa</taxon>
        <taxon>Ecdysozoa</taxon>
        <taxon>Arthropoda</taxon>
        <taxon>Chelicerata</taxon>
        <taxon>Arachnida</taxon>
        <taxon>Araneae</taxon>
        <taxon>Araneomorphae</taxon>
        <taxon>Entelegynae</taxon>
        <taxon>Eresoidea</taxon>
        <taxon>Eresidae</taxon>
        <taxon>Stegodyphus</taxon>
    </lineage>
</organism>
<sequence>MYNTGSSIRLKFQRLEYHQKVEFTLKFFPTLKNKRIHKAICIAPRWV</sequence>
<protein>
    <submittedName>
        <fullName evidence="1">Uncharacterized protein</fullName>
    </submittedName>
</protein>
<dbReference type="AlphaFoldDB" id="A0A087U1H8"/>
<evidence type="ECO:0000313" key="1">
    <source>
        <dbReference type="EMBL" id="KFM71217.1"/>
    </source>
</evidence>
<dbReference type="EMBL" id="KK117707">
    <property type="protein sequence ID" value="KFM71217.1"/>
    <property type="molecule type" value="Genomic_DNA"/>
</dbReference>
<proteinExistence type="predicted"/>
<name>A0A087U1H8_STEMI</name>
<dbReference type="Proteomes" id="UP000054359">
    <property type="component" value="Unassembled WGS sequence"/>
</dbReference>
<evidence type="ECO:0000313" key="2">
    <source>
        <dbReference type="Proteomes" id="UP000054359"/>
    </source>
</evidence>
<feature type="non-terminal residue" evidence="1">
    <location>
        <position position="47"/>
    </location>
</feature>
<gene>
    <name evidence="1" type="ORF">X975_23492</name>
</gene>
<keyword evidence="2" id="KW-1185">Reference proteome</keyword>
<reference evidence="1 2" key="1">
    <citation type="submission" date="2013-11" db="EMBL/GenBank/DDBJ databases">
        <title>Genome sequencing of Stegodyphus mimosarum.</title>
        <authorList>
            <person name="Bechsgaard J."/>
        </authorList>
    </citation>
    <scope>NUCLEOTIDE SEQUENCE [LARGE SCALE GENOMIC DNA]</scope>
</reference>
<accession>A0A087U1H8</accession>